<sequence length="347" mass="39174">MKANYFQRVQAQTPTRFWINNVTREQARLAIEAGAVGCTQNPAYTWKMMDAPEEREYVCSLLDPILQQEADDTQALVQLQRALVERVARQFMPLYEKSGGDLGLVSIQGDPFHEDCDTIVRYARYNCSASPNIIAKIPVTEEGLKAIEVVLQEGISVNATEVLSVRQALDVCRVYNRITEGVAKKPHIYFSHITGIFDQYLSEQVAREEIEVCPDALWQAGIAAAKKTYWMTREVCPKMGFIGGGARGLQHFTEMVGADACITINWKGTADRLIEQDMPVVQRFFMPTPASVIEELRAKLPDFRKGYDVDALEPSEYEDFGPVVLFRSGFETAWKNALEFIAERRRG</sequence>
<organism evidence="2 3">
    <name type="scientific">Agathobaculum faecis</name>
    <dbReference type="NCBI Taxonomy" id="2763013"/>
    <lineage>
        <taxon>Bacteria</taxon>
        <taxon>Bacillati</taxon>
        <taxon>Bacillota</taxon>
        <taxon>Clostridia</taxon>
        <taxon>Eubacteriales</taxon>
        <taxon>Butyricicoccaceae</taxon>
        <taxon>Agathobaculum</taxon>
    </lineage>
</organism>
<dbReference type="Pfam" id="PF00923">
    <property type="entry name" value="TAL_FSA"/>
    <property type="match status" value="1"/>
</dbReference>
<reference evidence="2" key="1">
    <citation type="submission" date="2020-08" db="EMBL/GenBank/DDBJ databases">
        <title>Genome public.</title>
        <authorList>
            <person name="Liu C."/>
            <person name="Sun Q."/>
        </authorList>
    </citation>
    <scope>NUCLEOTIDE SEQUENCE</scope>
    <source>
        <strain evidence="2">NSJ-28</strain>
    </source>
</reference>
<dbReference type="RefSeq" id="WP_147574282.1">
    <property type="nucleotide sequence ID" value="NZ_JACOPL010000005.1"/>
</dbReference>
<protein>
    <recommendedName>
        <fullName evidence="4">Transaldolase</fullName>
    </recommendedName>
</protein>
<evidence type="ECO:0000313" key="3">
    <source>
        <dbReference type="Proteomes" id="UP000606499"/>
    </source>
</evidence>
<evidence type="ECO:0008006" key="4">
    <source>
        <dbReference type="Google" id="ProtNLM"/>
    </source>
</evidence>
<evidence type="ECO:0000256" key="1">
    <source>
        <dbReference type="ARBA" id="ARBA00023270"/>
    </source>
</evidence>
<accession>A0A923RYA6</accession>
<dbReference type="GO" id="GO:0005975">
    <property type="term" value="P:carbohydrate metabolic process"/>
    <property type="evidence" value="ECO:0007669"/>
    <property type="project" value="InterPro"/>
</dbReference>
<dbReference type="Proteomes" id="UP000606499">
    <property type="component" value="Unassembled WGS sequence"/>
</dbReference>
<comment type="caution">
    <text evidence="2">The sequence shown here is derived from an EMBL/GenBank/DDBJ whole genome shotgun (WGS) entry which is preliminary data.</text>
</comment>
<dbReference type="SUPFAM" id="SSF51569">
    <property type="entry name" value="Aldolase"/>
    <property type="match status" value="1"/>
</dbReference>
<name>A0A923RYA6_9FIRM</name>
<keyword evidence="1" id="KW-0704">Schiff base</keyword>
<evidence type="ECO:0000313" key="2">
    <source>
        <dbReference type="EMBL" id="MBC5725145.1"/>
    </source>
</evidence>
<proteinExistence type="predicted"/>
<dbReference type="Gene3D" id="3.20.20.70">
    <property type="entry name" value="Aldolase class I"/>
    <property type="match status" value="1"/>
</dbReference>
<dbReference type="InterPro" id="IPR013785">
    <property type="entry name" value="Aldolase_TIM"/>
</dbReference>
<keyword evidence="3" id="KW-1185">Reference proteome</keyword>
<dbReference type="EMBL" id="JACOPL010000005">
    <property type="protein sequence ID" value="MBC5725145.1"/>
    <property type="molecule type" value="Genomic_DNA"/>
</dbReference>
<dbReference type="PANTHER" id="PTHR10683">
    <property type="entry name" value="TRANSALDOLASE"/>
    <property type="match status" value="1"/>
</dbReference>
<dbReference type="AlphaFoldDB" id="A0A923RYA6"/>
<dbReference type="InterPro" id="IPR001585">
    <property type="entry name" value="TAL/FSA"/>
</dbReference>
<gene>
    <name evidence="2" type="ORF">H8S45_06695</name>
</gene>